<dbReference type="AlphaFoldDB" id="A0A1Y0CWX9"/>
<comment type="function">
    <text evidence="4">PPIases accelerate the folding of proteins. It catalyzes the cis-trans isomerization of proline imidic peptide bonds in oligopeptides.</text>
</comment>
<evidence type="ECO:0000256" key="3">
    <source>
        <dbReference type="ARBA" id="ARBA00023235"/>
    </source>
</evidence>
<dbReference type="Gene3D" id="2.40.100.10">
    <property type="entry name" value="Cyclophilin-like"/>
    <property type="match status" value="1"/>
</dbReference>
<keyword evidence="8" id="KW-1185">Reference proteome</keyword>
<keyword evidence="3 4" id="KW-0413">Isomerase</keyword>
<dbReference type="PROSITE" id="PS50072">
    <property type="entry name" value="CSA_PPIASE_2"/>
    <property type="match status" value="1"/>
</dbReference>
<dbReference type="KEGG" id="ocm:CBP12_06560"/>
<feature type="signal peptide" evidence="4">
    <location>
        <begin position="1"/>
        <end position="19"/>
    </location>
</feature>
<dbReference type="InterPro" id="IPR044665">
    <property type="entry name" value="E_coli_cyclophilin_A-like"/>
</dbReference>
<dbReference type="RefSeq" id="WP_086963728.1">
    <property type="nucleotide sequence ID" value="NZ_CP021376.1"/>
</dbReference>
<dbReference type="SUPFAM" id="SSF50891">
    <property type="entry name" value="Cyclophilin-like"/>
    <property type="match status" value="1"/>
</dbReference>
<dbReference type="InterPro" id="IPR020892">
    <property type="entry name" value="Cyclophilin-type_PPIase_CS"/>
</dbReference>
<keyword evidence="2 4" id="KW-0697">Rotamase</keyword>
<feature type="domain" description="PPIase cyclophilin-type" evidence="6">
    <location>
        <begin position="27"/>
        <end position="181"/>
    </location>
</feature>
<dbReference type="PRINTS" id="PR00153">
    <property type="entry name" value="CSAPPISMRASE"/>
</dbReference>
<dbReference type="Pfam" id="PF00160">
    <property type="entry name" value="Pro_isomerase"/>
    <property type="match status" value="1"/>
</dbReference>
<evidence type="ECO:0000256" key="1">
    <source>
        <dbReference type="ARBA" id="ARBA00007365"/>
    </source>
</evidence>
<dbReference type="OrthoDB" id="9807797at2"/>
<dbReference type="GO" id="GO:0006457">
    <property type="term" value="P:protein folding"/>
    <property type="evidence" value="ECO:0007669"/>
    <property type="project" value="InterPro"/>
</dbReference>
<comment type="catalytic activity">
    <reaction evidence="4">
        <text>[protein]-peptidylproline (omega=180) = [protein]-peptidylproline (omega=0)</text>
        <dbReference type="Rhea" id="RHEA:16237"/>
        <dbReference type="Rhea" id="RHEA-COMP:10747"/>
        <dbReference type="Rhea" id="RHEA-COMP:10748"/>
        <dbReference type="ChEBI" id="CHEBI:83833"/>
        <dbReference type="ChEBI" id="CHEBI:83834"/>
        <dbReference type="EC" id="5.2.1.8"/>
    </reaction>
</comment>
<evidence type="ECO:0000313" key="8">
    <source>
        <dbReference type="Proteomes" id="UP000243793"/>
    </source>
</evidence>
<dbReference type="PANTHER" id="PTHR43246">
    <property type="entry name" value="PEPTIDYL-PROLYL CIS-TRANS ISOMERASE CYP38, CHLOROPLASTIC"/>
    <property type="match status" value="1"/>
</dbReference>
<gene>
    <name evidence="7" type="ORF">CBP12_06560</name>
</gene>
<dbReference type="EMBL" id="CP021376">
    <property type="protein sequence ID" value="ART79853.1"/>
    <property type="molecule type" value="Genomic_DNA"/>
</dbReference>
<evidence type="ECO:0000259" key="6">
    <source>
        <dbReference type="PROSITE" id="PS50072"/>
    </source>
</evidence>
<proteinExistence type="inferred from homology"/>
<feature type="region of interest" description="Disordered" evidence="5">
    <location>
        <begin position="180"/>
        <end position="208"/>
    </location>
</feature>
<feature type="chain" id="PRO_5011809124" description="Peptidyl-prolyl cis-trans isomerase" evidence="4">
    <location>
        <begin position="20"/>
        <end position="208"/>
    </location>
</feature>
<evidence type="ECO:0000313" key="7">
    <source>
        <dbReference type="EMBL" id="ART79853.1"/>
    </source>
</evidence>
<dbReference type="PROSITE" id="PS00170">
    <property type="entry name" value="CSA_PPIASE_1"/>
    <property type="match status" value="1"/>
</dbReference>
<dbReference type="InterPro" id="IPR002130">
    <property type="entry name" value="Cyclophilin-type_PPIase_dom"/>
</dbReference>
<accession>A0A1Y0CWX9</accession>
<organism evidence="7 8">
    <name type="scientific">Oceanisphaera avium</name>
    <dbReference type="NCBI Taxonomy" id="1903694"/>
    <lineage>
        <taxon>Bacteria</taxon>
        <taxon>Pseudomonadati</taxon>
        <taxon>Pseudomonadota</taxon>
        <taxon>Gammaproteobacteria</taxon>
        <taxon>Aeromonadales</taxon>
        <taxon>Aeromonadaceae</taxon>
        <taxon>Oceanisphaera</taxon>
    </lineage>
</organism>
<name>A0A1Y0CWX9_9GAMM</name>
<comment type="similarity">
    <text evidence="1 4">Belongs to the cyclophilin-type PPIase family.</text>
</comment>
<dbReference type="InterPro" id="IPR029000">
    <property type="entry name" value="Cyclophilin-like_dom_sf"/>
</dbReference>
<dbReference type="GO" id="GO:0003755">
    <property type="term" value="F:peptidyl-prolyl cis-trans isomerase activity"/>
    <property type="evidence" value="ECO:0007669"/>
    <property type="project" value="UniProtKB-UniRule"/>
</dbReference>
<evidence type="ECO:0000256" key="4">
    <source>
        <dbReference type="RuleBase" id="RU363019"/>
    </source>
</evidence>
<keyword evidence="4" id="KW-0732">Signal</keyword>
<dbReference type="Proteomes" id="UP000243793">
    <property type="component" value="Chromosome"/>
</dbReference>
<evidence type="ECO:0000256" key="2">
    <source>
        <dbReference type="ARBA" id="ARBA00023110"/>
    </source>
</evidence>
<evidence type="ECO:0000256" key="5">
    <source>
        <dbReference type="SAM" id="MobiDB-lite"/>
    </source>
</evidence>
<protein>
    <recommendedName>
        <fullName evidence="4">Peptidyl-prolyl cis-trans isomerase</fullName>
        <shortName evidence="4">PPIase</shortName>
        <ecNumber evidence="4">5.2.1.8</ecNumber>
    </recommendedName>
</protein>
<reference evidence="8" key="1">
    <citation type="submission" date="2017-05" db="EMBL/GenBank/DDBJ databases">
        <authorList>
            <person name="Sung H."/>
        </authorList>
    </citation>
    <scope>NUCLEOTIDE SEQUENCE [LARGE SCALE GENOMIC DNA]</scope>
    <source>
        <strain evidence="8">AMac2203</strain>
    </source>
</reference>
<dbReference type="EC" id="5.2.1.8" evidence="4"/>
<sequence>MKSVFLFAASLLAAASAWAGPKVELVTTLGTLEVELNEQAAPATVANFLRYVDDGSYEGSIFHRLIPGFVVQGGGFDSAFTPLPTYSPVVNESNNGLKNTAGSIAMARTQDPNSATRQFYINFSDNNSLNGGRNSGYTVFGQVTAGQEVLEKIANVPTGMNLTLRARDVPKQNIILERVRRLEPEVATPNDPTPQDSDTPVERDPLKP</sequence>